<gene>
    <name evidence="2" type="ORF">BCR44DRAFT_38962</name>
</gene>
<sequence>TKPHGCILGSTLDPTLDRPILPNWFGSVGEERLPGAAGGGLPPPSAPLIPSSSDSSSRIMYVGTLMLGPPALGNGNCFNPCNDADPRRPKPGAGTGADMMPTPPGLAVATAEEKLERRDRAASSLDAVLDASSGITGNVPLLDTDGVGMALDMPVMASDRLPVMAPLEVPTTGGTGTVILSALSGVDRSFVTSVPMRVNGDG</sequence>
<protein>
    <submittedName>
        <fullName evidence="2">Uncharacterized protein</fullName>
    </submittedName>
</protein>
<proteinExistence type="predicted"/>
<organism evidence="2 3">
    <name type="scientific">Catenaria anguillulae PL171</name>
    <dbReference type="NCBI Taxonomy" id="765915"/>
    <lineage>
        <taxon>Eukaryota</taxon>
        <taxon>Fungi</taxon>
        <taxon>Fungi incertae sedis</taxon>
        <taxon>Blastocladiomycota</taxon>
        <taxon>Blastocladiomycetes</taxon>
        <taxon>Blastocladiales</taxon>
        <taxon>Catenariaceae</taxon>
        <taxon>Catenaria</taxon>
    </lineage>
</organism>
<feature type="non-terminal residue" evidence="2">
    <location>
        <position position="1"/>
    </location>
</feature>
<comment type="caution">
    <text evidence="2">The sequence shown here is derived from an EMBL/GenBank/DDBJ whole genome shotgun (WGS) entry which is preliminary data.</text>
</comment>
<name>A0A1Y2HCB5_9FUNG</name>
<keyword evidence="3" id="KW-1185">Reference proteome</keyword>
<evidence type="ECO:0000313" key="2">
    <source>
        <dbReference type="EMBL" id="ORZ32155.1"/>
    </source>
</evidence>
<accession>A0A1Y2HCB5</accession>
<dbReference type="AlphaFoldDB" id="A0A1Y2HCB5"/>
<reference evidence="2 3" key="1">
    <citation type="submission" date="2016-07" db="EMBL/GenBank/DDBJ databases">
        <title>Pervasive Adenine N6-methylation of Active Genes in Fungi.</title>
        <authorList>
            <consortium name="DOE Joint Genome Institute"/>
            <person name="Mondo S.J."/>
            <person name="Dannebaum R.O."/>
            <person name="Kuo R.C."/>
            <person name="Labutti K."/>
            <person name="Haridas S."/>
            <person name="Kuo A."/>
            <person name="Salamov A."/>
            <person name="Ahrendt S.R."/>
            <person name="Lipzen A."/>
            <person name="Sullivan W."/>
            <person name="Andreopoulos W.B."/>
            <person name="Clum A."/>
            <person name="Lindquist E."/>
            <person name="Daum C."/>
            <person name="Ramamoorthy G.K."/>
            <person name="Gryganskyi A."/>
            <person name="Culley D."/>
            <person name="Magnuson J.K."/>
            <person name="James T.Y."/>
            <person name="O'Malley M.A."/>
            <person name="Stajich J.E."/>
            <person name="Spatafora J.W."/>
            <person name="Visel A."/>
            <person name="Grigoriev I.V."/>
        </authorList>
    </citation>
    <scope>NUCLEOTIDE SEQUENCE [LARGE SCALE GENOMIC DNA]</scope>
    <source>
        <strain evidence="2 3">PL171</strain>
    </source>
</reference>
<evidence type="ECO:0000256" key="1">
    <source>
        <dbReference type="SAM" id="MobiDB-lite"/>
    </source>
</evidence>
<dbReference type="Proteomes" id="UP000193411">
    <property type="component" value="Unassembled WGS sequence"/>
</dbReference>
<dbReference type="EMBL" id="MCFL01000050">
    <property type="protein sequence ID" value="ORZ32155.1"/>
    <property type="molecule type" value="Genomic_DNA"/>
</dbReference>
<feature type="region of interest" description="Disordered" evidence="1">
    <location>
        <begin position="34"/>
        <end position="53"/>
    </location>
</feature>
<evidence type="ECO:0000313" key="3">
    <source>
        <dbReference type="Proteomes" id="UP000193411"/>
    </source>
</evidence>